<dbReference type="SMART" id="SM00304">
    <property type="entry name" value="HAMP"/>
    <property type="match status" value="1"/>
</dbReference>
<feature type="region of interest" description="Disordered" evidence="6">
    <location>
        <begin position="402"/>
        <end position="468"/>
    </location>
</feature>
<dbReference type="Gene3D" id="1.20.120.30">
    <property type="entry name" value="Aspartate receptor, ligand-binding domain"/>
    <property type="match status" value="1"/>
</dbReference>
<dbReference type="InterPro" id="IPR003660">
    <property type="entry name" value="HAMP_dom"/>
</dbReference>
<dbReference type="CDD" id="cd11386">
    <property type="entry name" value="MCP_signal"/>
    <property type="match status" value="1"/>
</dbReference>
<dbReference type="OrthoDB" id="9814363at2"/>
<dbReference type="InterPro" id="IPR024478">
    <property type="entry name" value="HlyB_4HB_MCP"/>
</dbReference>
<evidence type="ECO:0000256" key="7">
    <source>
        <dbReference type="SAM" id="Phobius"/>
    </source>
</evidence>
<evidence type="ECO:0000256" key="5">
    <source>
        <dbReference type="SAM" id="Coils"/>
    </source>
</evidence>
<evidence type="ECO:0000313" key="10">
    <source>
        <dbReference type="EMBL" id="SIQ51326.1"/>
    </source>
</evidence>
<sequence length="730" mass="78896">MKNIKLGIKLVGGFSLVAAIVLVVGFFGWMGANQMNRHVDEIARVRLPSVDALLSLRGESNALRIAFRSLLNPRMSMEDRERQYENIETARRRTYEDAIGIYEPLPQTPEEARLWQQFLPALETWAEYNNNFITETRRIEESEILNPEEYQVVIQGFIGDHQELIRNVAVLLITGNDFAGGDDHRRCGFGQWLAEYRTQNPVILQAIREIGPYHEAFHRTVTEIRTALRQGNQARAEDLFSQTLLPSADRTIELFGTMLAEADRIDNIYDELSHQALTEGVRHQQAAMAILDQIIDINRAVAAEATEQAVRDGARVQRIALTGIILGVTLALVLGMLLTRAITGPVYKGVSFAQELAKGDLTTTLDIDQKDEIGILAKALQEMRDQLLSVVADIQSASANVSAGSEEMSGTAQQLSQGATEQAASAEEVSSSMEEMGANIRQNSDNAMQTEKISQKAARNATEGGEAVSQTVTAMKEISEKINIIDEIARNTNLLALNAAIEAARAGEHGKGFAVVASEVRKLAERSQKAAAEIANLSRSSVAVAEQAGTMISEIIPDIQKTAELVQEITAASREQNSGADQINQALMQLDQVVQQNASASEEMASMAEELSSQAEQLQSTMEFFRVNNSGRSGEAPRGAALSHQKGAASGGRSSGASGSGASGARGASSKGTGGPGKSTRRLEQHQSGASGSSERGITLAEKGSQTNSRISLDLNENGPDDIDGEFESF</sequence>
<dbReference type="InterPro" id="IPR051310">
    <property type="entry name" value="MCP_chemotaxis"/>
</dbReference>
<gene>
    <name evidence="10" type="ORF">SAMN05920897_1109</name>
</gene>
<dbReference type="Pfam" id="PF00015">
    <property type="entry name" value="MCPsignal"/>
    <property type="match status" value="1"/>
</dbReference>
<dbReference type="InterPro" id="IPR004090">
    <property type="entry name" value="Chemotax_Me-accpt_rcpt"/>
</dbReference>
<keyword evidence="5" id="KW-0175">Coiled coil</keyword>
<dbReference type="PROSITE" id="PS50111">
    <property type="entry name" value="CHEMOTAXIS_TRANSDUC_2"/>
    <property type="match status" value="1"/>
</dbReference>
<evidence type="ECO:0000256" key="3">
    <source>
        <dbReference type="ARBA" id="ARBA00029447"/>
    </source>
</evidence>
<dbReference type="AlphaFoldDB" id="A0A1N6TDZ1"/>
<dbReference type="STRING" id="159291.SAMN05920897_1109"/>
<organism evidence="10 11">
    <name type="scientific">Alkalispirochaeta americana</name>
    <dbReference type="NCBI Taxonomy" id="159291"/>
    <lineage>
        <taxon>Bacteria</taxon>
        <taxon>Pseudomonadati</taxon>
        <taxon>Spirochaetota</taxon>
        <taxon>Spirochaetia</taxon>
        <taxon>Spirochaetales</taxon>
        <taxon>Spirochaetaceae</taxon>
        <taxon>Alkalispirochaeta</taxon>
    </lineage>
</organism>
<dbReference type="GO" id="GO:0007165">
    <property type="term" value="P:signal transduction"/>
    <property type="evidence" value="ECO:0007669"/>
    <property type="project" value="UniProtKB-KW"/>
</dbReference>
<keyword evidence="7" id="KW-0472">Membrane</keyword>
<evidence type="ECO:0000256" key="2">
    <source>
        <dbReference type="ARBA" id="ARBA00022500"/>
    </source>
</evidence>
<dbReference type="EMBL" id="FTMS01000010">
    <property type="protein sequence ID" value="SIQ51326.1"/>
    <property type="molecule type" value="Genomic_DNA"/>
</dbReference>
<dbReference type="PRINTS" id="PR00260">
    <property type="entry name" value="CHEMTRNSDUCR"/>
</dbReference>
<dbReference type="PANTHER" id="PTHR43531">
    <property type="entry name" value="PROTEIN ICFG"/>
    <property type="match status" value="1"/>
</dbReference>
<feature type="compositionally biased region" description="Polar residues" evidence="6">
    <location>
        <begin position="402"/>
        <end position="422"/>
    </location>
</feature>
<dbReference type="Pfam" id="PF12729">
    <property type="entry name" value="4HB_MCP_1"/>
    <property type="match status" value="1"/>
</dbReference>
<protein>
    <submittedName>
        <fullName evidence="10">Methyl-accepting chemotaxis protein</fullName>
    </submittedName>
</protein>
<evidence type="ECO:0000256" key="1">
    <source>
        <dbReference type="ARBA" id="ARBA00004370"/>
    </source>
</evidence>
<dbReference type="GO" id="GO:0005886">
    <property type="term" value="C:plasma membrane"/>
    <property type="evidence" value="ECO:0007669"/>
    <property type="project" value="TreeGrafter"/>
</dbReference>
<evidence type="ECO:0000313" key="11">
    <source>
        <dbReference type="Proteomes" id="UP000186400"/>
    </source>
</evidence>
<dbReference type="GO" id="GO:0006935">
    <property type="term" value="P:chemotaxis"/>
    <property type="evidence" value="ECO:0007669"/>
    <property type="project" value="UniProtKB-KW"/>
</dbReference>
<dbReference type="CDD" id="cd06225">
    <property type="entry name" value="HAMP"/>
    <property type="match status" value="1"/>
</dbReference>
<feature type="domain" description="HAMP" evidence="9">
    <location>
        <begin position="340"/>
        <end position="392"/>
    </location>
</feature>
<keyword evidence="7" id="KW-0812">Transmembrane</keyword>
<keyword evidence="11" id="KW-1185">Reference proteome</keyword>
<evidence type="ECO:0000259" key="8">
    <source>
        <dbReference type="PROSITE" id="PS50111"/>
    </source>
</evidence>
<dbReference type="Gene3D" id="1.10.287.950">
    <property type="entry name" value="Methyl-accepting chemotaxis protein"/>
    <property type="match status" value="1"/>
</dbReference>
<accession>A0A1N6TDZ1</accession>
<name>A0A1N6TDZ1_9SPIO</name>
<feature type="compositionally biased region" description="Low complexity" evidence="6">
    <location>
        <begin position="423"/>
        <end position="438"/>
    </location>
</feature>
<dbReference type="FunFam" id="1.10.287.950:FF:000001">
    <property type="entry name" value="Methyl-accepting chemotaxis sensory transducer"/>
    <property type="match status" value="1"/>
</dbReference>
<comment type="similarity">
    <text evidence="3">Belongs to the methyl-accepting chemotaxis (MCP) protein family.</text>
</comment>
<reference evidence="10 11" key="1">
    <citation type="submission" date="2017-01" db="EMBL/GenBank/DDBJ databases">
        <authorList>
            <person name="Mah S.A."/>
            <person name="Swanson W.J."/>
            <person name="Moy G.W."/>
            <person name="Vacquier V.D."/>
        </authorList>
    </citation>
    <scope>NUCLEOTIDE SEQUENCE [LARGE SCALE GENOMIC DNA]</scope>
    <source>
        <strain evidence="10 11">ASpG1</strain>
    </source>
</reference>
<feature type="domain" description="Methyl-accepting transducer" evidence="8">
    <location>
        <begin position="397"/>
        <end position="612"/>
    </location>
</feature>
<dbReference type="GO" id="GO:0004888">
    <property type="term" value="F:transmembrane signaling receptor activity"/>
    <property type="evidence" value="ECO:0007669"/>
    <property type="project" value="InterPro"/>
</dbReference>
<dbReference type="InterPro" id="IPR004089">
    <property type="entry name" value="MCPsignal_dom"/>
</dbReference>
<dbReference type="Pfam" id="PF13682">
    <property type="entry name" value="CZB"/>
    <property type="match status" value="1"/>
</dbReference>
<evidence type="ECO:0000259" key="9">
    <source>
        <dbReference type="PROSITE" id="PS50885"/>
    </source>
</evidence>
<dbReference type="SUPFAM" id="SSF58104">
    <property type="entry name" value="Methyl-accepting chemotaxis protein (MCP) signaling domain"/>
    <property type="match status" value="1"/>
</dbReference>
<dbReference type="PROSITE" id="PS50885">
    <property type="entry name" value="HAMP"/>
    <property type="match status" value="1"/>
</dbReference>
<feature type="coiled-coil region" evidence="5">
    <location>
        <begin position="583"/>
        <end position="628"/>
    </location>
</feature>
<dbReference type="Pfam" id="PF00672">
    <property type="entry name" value="HAMP"/>
    <property type="match status" value="1"/>
</dbReference>
<feature type="compositionally biased region" description="Polar residues" evidence="6">
    <location>
        <begin position="686"/>
        <end position="696"/>
    </location>
</feature>
<proteinExistence type="inferred from homology"/>
<evidence type="ECO:0000256" key="6">
    <source>
        <dbReference type="SAM" id="MobiDB-lite"/>
    </source>
</evidence>
<feature type="transmembrane region" description="Helical" evidence="7">
    <location>
        <begin position="319"/>
        <end position="338"/>
    </location>
</feature>
<feature type="region of interest" description="Disordered" evidence="6">
    <location>
        <begin position="629"/>
        <end position="730"/>
    </location>
</feature>
<dbReference type="SMART" id="SM00283">
    <property type="entry name" value="MA"/>
    <property type="match status" value="1"/>
</dbReference>
<feature type="compositionally biased region" description="Acidic residues" evidence="6">
    <location>
        <begin position="719"/>
        <end position="730"/>
    </location>
</feature>
<keyword evidence="7" id="KW-1133">Transmembrane helix</keyword>
<keyword evidence="2" id="KW-0145">Chemotaxis</keyword>
<keyword evidence="4" id="KW-0807">Transducer</keyword>
<feature type="compositionally biased region" description="Gly residues" evidence="6">
    <location>
        <begin position="649"/>
        <end position="664"/>
    </location>
</feature>
<dbReference type="PANTHER" id="PTHR43531:SF11">
    <property type="entry name" value="METHYL-ACCEPTING CHEMOTAXIS PROTEIN 3"/>
    <property type="match status" value="1"/>
</dbReference>
<evidence type="ECO:0000256" key="4">
    <source>
        <dbReference type="PROSITE-ProRule" id="PRU00284"/>
    </source>
</evidence>
<dbReference type="InterPro" id="IPR025991">
    <property type="entry name" value="Chemoreceptor_zinc-bind_dom"/>
</dbReference>
<comment type="subcellular location">
    <subcellularLocation>
        <location evidence="1">Membrane</location>
    </subcellularLocation>
</comment>
<dbReference type="RefSeq" id="WP_076488865.1">
    <property type="nucleotide sequence ID" value="NZ_FTMS01000010.1"/>
</dbReference>
<feature type="transmembrane region" description="Helical" evidence="7">
    <location>
        <begin position="6"/>
        <end position="29"/>
    </location>
</feature>
<feature type="compositionally biased region" description="Polar residues" evidence="6">
    <location>
        <begin position="440"/>
        <end position="452"/>
    </location>
</feature>
<dbReference type="Proteomes" id="UP000186400">
    <property type="component" value="Unassembled WGS sequence"/>
</dbReference>